<gene>
    <name evidence="5" type="ORF">IAD42_04475</name>
</gene>
<dbReference type="InterPro" id="IPR000595">
    <property type="entry name" value="cNMP-bd_dom"/>
</dbReference>
<evidence type="ECO:0000313" key="6">
    <source>
        <dbReference type="Proteomes" id="UP000886876"/>
    </source>
</evidence>
<dbReference type="InterPro" id="IPR014710">
    <property type="entry name" value="RmlC-like_jellyroll"/>
</dbReference>
<feature type="domain" description="HTH crp-type" evidence="4">
    <location>
        <begin position="160"/>
        <end position="233"/>
    </location>
</feature>
<dbReference type="GO" id="GO:0006355">
    <property type="term" value="P:regulation of DNA-templated transcription"/>
    <property type="evidence" value="ECO:0007669"/>
    <property type="project" value="InterPro"/>
</dbReference>
<dbReference type="SUPFAM" id="SSF46785">
    <property type="entry name" value="Winged helix' DNA-binding domain"/>
    <property type="match status" value="1"/>
</dbReference>
<protein>
    <submittedName>
        <fullName evidence="5">Crp/Fnr family transcriptional regulator</fullName>
    </submittedName>
</protein>
<sequence length="244" mass="27909">MSELTVDERRFSEIVYELGSANRSDSCIIRPDMGPDFWEGLGVIKSFPKNHVLLERDRVPDCFYIVKSGTVVGYEELANGNELICYVMEKNAMLLEANVLLERSAPVSFRTMEPSELLCVSRAKLLEGMMMEPKALLSLFCSVSDKFLEALEELRQAKCRGAEWRLCELLLDFAARYGVAYDGKVLIRKKINIQMITQILGINRSTTVRSMRTLRDLGLVEHINGFYCVRSVESLRRHQELLEE</sequence>
<accession>A0A9D1K9H0</accession>
<dbReference type="GO" id="GO:0003677">
    <property type="term" value="F:DNA binding"/>
    <property type="evidence" value="ECO:0007669"/>
    <property type="project" value="UniProtKB-KW"/>
</dbReference>
<evidence type="ECO:0000256" key="2">
    <source>
        <dbReference type="ARBA" id="ARBA00023125"/>
    </source>
</evidence>
<dbReference type="Gene3D" id="2.60.120.10">
    <property type="entry name" value="Jelly Rolls"/>
    <property type="match status" value="1"/>
</dbReference>
<keyword evidence="2" id="KW-0238">DNA-binding</keyword>
<dbReference type="CDD" id="cd00038">
    <property type="entry name" value="CAP_ED"/>
    <property type="match status" value="1"/>
</dbReference>
<reference evidence="5" key="1">
    <citation type="submission" date="2020-10" db="EMBL/GenBank/DDBJ databases">
        <authorList>
            <person name="Gilroy R."/>
        </authorList>
    </citation>
    <scope>NUCLEOTIDE SEQUENCE</scope>
    <source>
        <strain evidence="5">ChiHecec3B27-6122</strain>
    </source>
</reference>
<reference evidence="5" key="2">
    <citation type="journal article" date="2021" name="PeerJ">
        <title>Extensive microbial diversity within the chicken gut microbiome revealed by metagenomics and culture.</title>
        <authorList>
            <person name="Gilroy R."/>
            <person name="Ravi A."/>
            <person name="Getino M."/>
            <person name="Pursley I."/>
            <person name="Horton D.L."/>
            <person name="Alikhan N.F."/>
            <person name="Baker D."/>
            <person name="Gharbi K."/>
            <person name="Hall N."/>
            <person name="Watson M."/>
            <person name="Adriaenssens E.M."/>
            <person name="Foster-Nyarko E."/>
            <person name="Jarju S."/>
            <person name="Secka A."/>
            <person name="Antonio M."/>
            <person name="Oren A."/>
            <person name="Chaudhuri R.R."/>
            <person name="La Ragione R."/>
            <person name="Hildebrand F."/>
            <person name="Pallen M.J."/>
        </authorList>
    </citation>
    <scope>NUCLEOTIDE SEQUENCE</scope>
    <source>
        <strain evidence="5">ChiHecec3B27-6122</strain>
    </source>
</reference>
<organism evidence="5 6">
    <name type="scientific">Candidatus Scatomorpha pullistercoris</name>
    <dbReference type="NCBI Taxonomy" id="2840929"/>
    <lineage>
        <taxon>Bacteria</taxon>
        <taxon>Bacillati</taxon>
        <taxon>Bacillota</taxon>
        <taxon>Clostridia</taxon>
        <taxon>Eubacteriales</taxon>
        <taxon>Candidatus Scatomorpha</taxon>
    </lineage>
</organism>
<dbReference type="PROSITE" id="PS51063">
    <property type="entry name" value="HTH_CRP_2"/>
    <property type="match status" value="1"/>
</dbReference>
<evidence type="ECO:0000256" key="3">
    <source>
        <dbReference type="ARBA" id="ARBA00023163"/>
    </source>
</evidence>
<dbReference type="SUPFAM" id="SSF51206">
    <property type="entry name" value="cAMP-binding domain-like"/>
    <property type="match status" value="1"/>
</dbReference>
<dbReference type="InterPro" id="IPR018490">
    <property type="entry name" value="cNMP-bd_dom_sf"/>
</dbReference>
<dbReference type="InterPro" id="IPR012318">
    <property type="entry name" value="HTH_CRP"/>
</dbReference>
<dbReference type="Pfam" id="PF00027">
    <property type="entry name" value="cNMP_binding"/>
    <property type="match status" value="1"/>
</dbReference>
<evidence type="ECO:0000256" key="1">
    <source>
        <dbReference type="ARBA" id="ARBA00023015"/>
    </source>
</evidence>
<dbReference type="Pfam" id="PF13545">
    <property type="entry name" value="HTH_Crp_2"/>
    <property type="match status" value="1"/>
</dbReference>
<name>A0A9D1K9H0_9FIRM</name>
<dbReference type="AlphaFoldDB" id="A0A9D1K9H0"/>
<proteinExistence type="predicted"/>
<dbReference type="EMBL" id="DVJS01000107">
    <property type="protein sequence ID" value="HIS97212.1"/>
    <property type="molecule type" value="Genomic_DNA"/>
</dbReference>
<evidence type="ECO:0000313" key="5">
    <source>
        <dbReference type="EMBL" id="HIS97212.1"/>
    </source>
</evidence>
<comment type="caution">
    <text evidence="5">The sequence shown here is derived from an EMBL/GenBank/DDBJ whole genome shotgun (WGS) entry which is preliminary data.</text>
</comment>
<keyword evidence="3" id="KW-0804">Transcription</keyword>
<evidence type="ECO:0000259" key="4">
    <source>
        <dbReference type="PROSITE" id="PS51063"/>
    </source>
</evidence>
<dbReference type="Proteomes" id="UP000886876">
    <property type="component" value="Unassembled WGS sequence"/>
</dbReference>
<dbReference type="InterPro" id="IPR036390">
    <property type="entry name" value="WH_DNA-bd_sf"/>
</dbReference>
<keyword evidence="1" id="KW-0805">Transcription regulation</keyword>